<feature type="domain" description="EAL" evidence="2">
    <location>
        <begin position="516"/>
        <end position="766"/>
    </location>
</feature>
<dbReference type="CDD" id="cd01948">
    <property type="entry name" value="EAL"/>
    <property type="match status" value="1"/>
</dbReference>
<dbReference type="Gene3D" id="3.30.70.270">
    <property type="match status" value="1"/>
</dbReference>
<dbReference type="SMART" id="SM00052">
    <property type="entry name" value="EAL"/>
    <property type="match status" value="1"/>
</dbReference>
<feature type="transmembrane region" description="Helical" evidence="1">
    <location>
        <begin position="267"/>
        <end position="287"/>
    </location>
</feature>
<evidence type="ECO:0000259" key="2">
    <source>
        <dbReference type="PROSITE" id="PS50883"/>
    </source>
</evidence>
<feature type="transmembrane region" description="Helical" evidence="1">
    <location>
        <begin position="163"/>
        <end position="187"/>
    </location>
</feature>
<keyword evidence="1" id="KW-1133">Transmembrane helix</keyword>
<evidence type="ECO:0000313" key="5">
    <source>
        <dbReference type="Proteomes" id="UP000199496"/>
    </source>
</evidence>
<dbReference type="Pfam" id="PF00563">
    <property type="entry name" value="EAL"/>
    <property type="match status" value="1"/>
</dbReference>
<dbReference type="InterPro" id="IPR029787">
    <property type="entry name" value="Nucleotide_cyclase"/>
</dbReference>
<organism evidence="4 5">
    <name type="scientific">Ectothiorhodospira magna</name>
    <dbReference type="NCBI Taxonomy" id="867345"/>
    <lineage>
        <taxon>Bacteria</taxon>
        <taxon>Pseudomonadati</taxon>
        <taxon>Pseudomonadota</taxon>
        <taxon>Gammaproteobacteria</taxon>
        <taxon>Chromatiales</taxon>
        <taxon>Ectothiorhodospiraceae</taxon>
        <taxon>Ectothiorhodospira</taxon>
    </lineage>
</organism>
<reference evidence="4 5" key="1">
    <citation type="submission" date="2016-10" db="EMBL/GenBank/DDBJ databases">
        <authorList>
            <person name="de Groot N.N."/>
        </authorList>
    </citation>
    <scope>NUCLEOTIDE SEQUENCE [LARGE SCALE GENOMIC DNA]</scope>
    <source>
        <strain evidence="4 5">B7-7</strain>
    </source>
</reference>
<dbReference type="PANTHER" id="PTHR44757">
    <property type="entry name" value="DIGUANYLATE CYCLASE DGCP"/>
    <property type="match status" value="1"/>
</dbReference>
<dbReference type="Proteomes" id="UP000199496">
    <property type="component" value="Unassembled WGS sequence"/>
</dbReference>
<dbReference type="OrthoDB" id="9787514at2"/>
<dbReference type="NCBIfam" id="TIGR00254">
    <property type="entry name" value="GGDEF"/>
    <property type="match status" value="1"/>
</dbReference>
<keyword evidence="1" id="KW-0472">Membrane</keyword>
<sequence>MLVTRKKAFNPSELILFGGWGLITFLFGLAAWLLEGGAWVVILDMLHWTSAFALSLALAWRGMRLAATHDADVLFWLVLGAGLMLVGQLVWNLQVLAGWNPFPSPADVLFLAVGPLWMIGLMRALKLHLPVDRFHSAMLDICGMVFALLALVLILYMPHGEQFSLTALLVLVFYPVGFFSAAFFALLMIPAMALRPTPAHLLLVAGIIVHGLTWMQWNLMLLNGELQAGMAFNMAFGLGALLLGLGARCWRIEVRHEPGYLNACERVMNHVPLLAMLLALALLFHFFHALEEGGLERGIIFACCLFALLLVGVRQTHMLEVLERLRQAETAILQNQEQMFRLAHFDALTHLPNRLFFENQMEHALQIAARRRDRVAFMLVDLDHFNQINDIYGHHTGDRLLCEVSARIERSLDGRCTLARMGGDEFMVLVEQCRSRTEVARLAEGILQSFSLPWLGSGIDPHFATASIGISLYPDDATTVVELIRNADLALNQVKSSGRNGYCFYLEEYTHIARKRLELSSLLHRALPEGQMQVMYQPQLDAIGQPVGAEALLRWSVDGQPVSPEDFIPLAEANGLIVPIGEWVFRSVCRQLGCWRRDGVAVNTVSINISAIQLRGQDFARKLVGIAREEGVPPEAIMLEVTESEMLDDDIVATVMALREVGFGLSIDDFGTGQSSLVKLKKLPVSELKIDKAFVRDIAHDEGDRQICAMILALSHALGLTVVAEGVETPEQFRLLRDMGCHRFQGWLFSPAVEADELVMAMPDLMAMFSRGHA</sequence>
<feature type="transmembrane region" description="Helical" evidence="1">
    <location>
        <begin position="73"/>
        <end position="96"/>
    </location>
</feature>
<gene>
    <name evidence="4" type="ORF">SAMN05421693_1383</name>
</gene>
<feature type="transmembrane region" description="Helical" evidence="1">
    <location>
        <begin position="108"/>
        <end position="125"/>
    </location>
</feature>
<evidence type="ECO:0000256" key="1">
    <source>
        <dbReference type="SAM" id="Phobius"/>
    </source>
</evidence>
<dbReference type="STRING" id="867345.SAMN05421693_1383"/>
<feature type="transmembrane region" description="Helical" evidence="1">
    <location>
        <begin position="199"/>
        <end position="217"/>
    </location>
</feature>
<dbReference type="SUPFAM" id="SSF141868">
    <property type="entry name" value="EAL domain-like"/>
    <property type="match status" value="1"/>
</dbReference>
<dbReference type="InterPro" id="IPR000160">
    <property type="entry name" value="GGDEF_dom"/>
</dbReference>
<feature type="transmembrane region" description="Helical" evidence="1">
    <location>
        <begin position="39"/>
        <end position="61"/>
    </location>
</feature>
<feature type="transmembrane region" description="Helical" evidence="1">
    <location>
        <begin position="229"/>
        <end position="247"/>
    </location>
</feature>
<dbReference type="EMBL" id="FOFO01000038">
    <property type="protein sequence ID" value="SEQ49919.1"/>
    <property type="molecule type" value="Genomic_DNA"/>
</dbReference>
<dbReference type="Gene3D" id="3.20.20.450">
    <property type="entry name" value="EAL domain"/>
    <property type="match status" value="1"/>
</dbReference>
<keyword evidence="5" id="KW-1185">Reference proteome</keyword>
<evidence type="ECO:0000259" key="3">
    <source>
        <dbReference type="PROSITE" id="PS50887"/>
    </source>
</evidence>
<name>A0A1H9GIR6_9GAMM</name>
<feature type="domain" description="GGDEF" evidence="3">
    <location>
        <begin position="373"/>
        <end position="507"/>
    </location>
</feature>
<dbReference type="SMART" id="SM00267">
    <property type="entry name" value="GGDEF"/>
    <property type="match status" value="1"/>
</dbReference>
<dbReference type="InterPro" id="IPR043128">
    <property type="entry name" value="Rev_trsase/Diguanyl_cyclase"/>
</dbReference>
<evidence type="ECO:0000313" key="4">
    <source>
        <dbReference type="EMBL" id="SEQ49919.1"/>
    </source>
</evidence>
<dbReference type="PROSITE" id="PS50883">
    <property type="entry name" value="EAL"/>
    <property type="match status" value="1"/>
</dbReference>
<dbReference type="InterPro" id="IPR052155">
    <property type="entry name" value="Biofilm_reg_signaling"/>
</dbReference>
<dbReference type="RefSeq" id="WP_090209469.1">
    <property type="nucleotide sequence ID" value="NZ_FOFO01000038.1"/>
</dbReference>
<dbReference type="InterPro" id="IPR001633">
    <property type="entry name" value="EAL_dom"/>
</dbReference>
<dbReference type="InterPro" id="IPR035919">
    <property type="entry name" value="EAL_sf"/>
</dbReference>
<dbReference type="SUPFAM" id="SSF55073">
    <property type="entry name" value="Nucleotide cyclase"/>
    <property type="match status" value="1"/>
</dbReference>
<feature type="transmembrane region" description="Helical" evidence="1">
    <location>
        <begin position="12"/>
        <end position="33"/>
    </location>
</feature>
<dbReference type="CDD" id="cd01949">
    <property type="entry name" value="GGDEF"/>
    <property type="match status" value="1"/>
</dbReference>
<dbReference type="PANTHER" id="PTHR44757:SF2">
    <property type="entry name" value="BIOFILM ARCHITECTURE MAINTENANCE PROTEIN MBAA"/>
    <property type="match status" value="1"/>
</dbReference>
<dbReference type="AlphaFoldDB" id="A0A1H9GIR6"/>
<dbReference type="Pfam" id="PF00990">
    <property type="entry name" value="GGDEF"/>
    <property type="match status" value="1"/>
</dbReference>
<proteinExistence type="predicted"/>
<accession>A0A1H9GIR6</accession>
<feature type="transmembrane region" description="Helical" evidence="1">
    <location>
        <begin position="137"/>
        <end position="157"/>
    </location>
</feature>
<protein>
    <submittedName>
        <fullName evidence="4">Diguanylate cyclase (GGDEF) domain-containing protein</fullName>
    </submittedName>
</protein>
<dbReference type="PROSITE" id="PS50887">
    <property type="entry name" value="GGDEF"/>
    <property type="match status" value="1"/>
</dbReference>
<keyword evidence="1" id="KW-0812">Transmembrane</keyword>